<dbReference type="AlphaFoldDB" id="A0A2N9W460"/>
<gene>
    <name evidence="1" type="ORF">B5P45_01635</name>
</gene>
<dbReference type="KEGG" id="pht:BLM14_10445"/>
<accession>A0A2N9W460</accession>
<organism evidence="1 2">
    <name type="scientific">Phyllobacterium zundukense</name>
    <dbReference type="NCBI Taxonomy" id="1867719"/>
    <lineage>
        <taxon>Bacteria</taxon>
        <taxon>Pseudomonadati</taxon>
        <taxon>Pseudomonadota</taxon>
        <taxon>Alphaproteobacteria</taxon>
        <taxon>Hyphomicrobiales</taxon>
        <taxon>Phyllobacteriaceae</taxon>
        <taxon>Phyllobacterium</taxon>
    </lineage>
</organism>
<keyword evidence="2" id="KW-1185">Reference proteome</keyword>
<dbReference type="Proteomes" id="UP000232163">
    <property type="component" value="Unassembled WGS sequence"/>
</dbReference>
<sequence length="67" mass="7408">MMCGEPDIKFAVNGKELTPEEFSRLPKSENILGSIRKMNRAYMASLTPANLKAPAVLSMITPWPAKD</sequence>
<proteinExistence type="predicted"/>
<name>A0A2N9W460_9HYPH</name>
<protein>
    <submittedName>
        <fullName evidence="1">Uncharacterized protein</fullName>
    </submittedName>
</protein>
<dbReference type="EMBL" id="MZMT01000003">
    <property type="protein sequence ID" value="PIO46528.1"/>
    <property type="molecule type" value="Genomic_DNA"/>
</dbReference>
<comment type="caution">
    <text evidence="1">The sequence shown here is derived from an EMBL/GenBank/DDBJ whole genome shotgun (WGS) entry which is preliminary data.</text>
</comment>
<evidence type="ECO:0000313" key="1">
    <source>
        <dbReference type="EMBL" id="PIO46528.1"/>
    </source>
</evidence>
<evidence type="ECO:0000313" key="2">
    <source>
        <dbReference type="Proteomes" id="UP000232163"/>
    </source>
</evidence>
<reference evidence="1 2" key="1">
    <citation type="journal article" date="2017" name="Int J Environ Stud">
        <title>Does the Miocene-Pliocene relict legume Oxytropis triphylla form nitrogen-fixing nodules with a combination of bacterial strains?</title>
        <authorList>
            <person name="Safronova V."/>
            <person name="Belimov A."/>
            <person name="Sazanova A."/>
            <person name="Kuznetsova I."/>
            <person name="Popova J."/>
            <person name="Andronov E."/>
            <person name="Verkhozina A."/>
            <person name="Tikhonovich I."/>
        </authorList>
    </citation>
    <scope>NUCLEOTIDE SEQUENCE [LARGE SCALE GENOMIC DNA]</scope>
    <source>
        <strain evidence="1 2">Tri-38</strain>
    </source>
</reference>